<dbReference type="SUPFAM" id="SSF53335">
    <property type="entry name" value="S-adenosyl-L-methionine-dependent methyltransferases"/>
    <property type="match status" value="2"/>
</dbReference>
<protein>
    <submittedName>
        <fullName evidence="2">Class I SAM-dependent methyltransferase</fullName>
    </submittedName>
</protein>
<dbReference type="Gene3D" id="3.40.50.150">
    <property type="entry name" value="Vaccinia Virus protein VP39"/>
    <property type="match status" value="2"/>
</dbReference>
<evidence type="ECO:0000313" key="2">
    <source>
        <dbReference type="EMBL" id="MFD0901025.1"/>
    </source>
</evidence>
<feature type="compositionally biased region" description="Acidic residues" evidence="1">
    <location>
        <begin position="45"/>
        <end position="59"/>
    </location>
</feature>
<feature type="compositionally biased region" description="Low complexity" evidence="1">
    <location>
        <begin position="475"/>
        <end position="494"/>
    </location>
</feature>
<dbReference type="Proteomes" id="UP001596972">
    <property type="component" value="Unassembled WGS sequence"/>
</dbReference>
<name>A0ABW3EMX0_9ACTN</name>
<dbReference type="EMBL" id="JBHTJA010000016">
    <property type="protein sequence ID" value="MFD0901025.1"/>
    <property type="molecule type" value="Genomic_DNA"/>
</dbReference>
<dbReference type="Pfam" id="PF13578">
    <property type="entry name" value="Methyltransf_24"/>
    <property type="match status" value="2"/>
</dbReference>
<feature type="region of interest" description="Disordered" evidence="1">
    <location>
        <begin position="473"/>
        <end position="503"/>
    </location>
</feature>
<keyword evidence="2" id="KW-0808">Transferase</keyword>
<feature type="compositionally biased region" description="Low complexity" evidence="1">
    <location>
        <begin position="29"/>
        <end position="44"/>
    </location>
</feature>
<gene>
    <name evidence="2" type="ORF">ACFQ11_11535</name>
</gene>
<proteinExistence type="predicted"/>
<feature type="compositionally biased region" description="Low complexity" evidence="1">
    <location>
        <begin position="102"/>
        <end position="122"/>
    </location>
</feature>
<dbReference type="InterPro" id="IPR029063">
    <property type="entry name" value="SAM-dependent_MTases_sf"/>
</dbReference>
<keyword evidence="2" id="KW-0489">Methyltransferase</keyword>
<comment type="caution">
    <text evidence="2">The sequence shown here is derived from an EMBL/GenBank/DDBJ whole genome shotgun (WGS) entry which is preliminary data.</text>
</comment>
<evidence type="ECO:0000313" key="3">
    <source>
        <dbReference type="Proteomes" id="UP001596972"/>
    </source>
</evidence>
<dbReference type="GO" id="GO:0008168">
    <property type="term" value="F:methyltransferase activity"/>
    <property type="evidence" value="ECO:0007669"/>
    <property type="project" value="UniProtKB-KW"/>
</dbReference>
<reference evidence="3" key="1">
    <citation type="journal article" date="2019" name="Int. J. Syst. Evol. Microbiol.">
        <title>The Global Catalogue of Microorganisms (GCM) 10K type strain sequencing project: providing services to taxonomists for standard genome sequencing and annotation.</title>
        <authorList>
            <consortium name="The Broad Institute Genomics Platform"/>
            <consortium name="The Broad Institute Genome Sequencing Center for Infectious Disease"/>
            <person name="Wu L."/>
            <person name="Ma J."/>
        </authorList>
    </citation>
    <scope>NUCLEOTIDE SEQUENCE [LARGE SCALE GENOMIC DNA]</scope>
    <source>
        <strain evidence="3">JCM 31202</strain>
    </source>
</reference>
<keyword evidence="3" id="KW-1185">Reference proteome</keyword>
<dbReference type="RefSeq" id="WP_378298098.1">
    <property type="nucleotide sequence ID" value="NZ_JBHTJA010000016.1"/>
</dbReference>
<feature type="compositionally biased region" description="Basic residues" evidence="1">
    <location>
        <begin position="148"/>
        <end position="163"/>
    </location>
</feature>
<accession>A0ABW3EMX0</accession>
<feature type="region of interest" description="Disordered" evidence="1">
    <location>
        <begin position="1"/>
        <end position="167"/>
    </location>
</feature>
<organism evidence="2 3">
    <name type="scientific">Actinomadura sediminis</name>
    <dbReference type="NCBI Taxonomy" id="1038904"/>
    <lineage>
        <taxon>Bacteria</taxon>
        <taxon>Bacillati</taxon>
        <taxon>Actinomycetota</taxon>
        <taxon>Actinomycetes</taxon>
        <taxon>Streptosporangiales</taxon>
        <taxon>Thermomonosporaceae</taxon>
        <taxon>Actinomadura</taxon>
    </lineage>
</organism>
<evidence type="ECO:0000256" key="1">
    <source>
        <dbReference type="SAM" id="MobiDB-lite"/>
    </source>
</evidence>
<dbReference type="GO" id="GO:0032259">
    <property type="term" value="P:methylation"/>
    <property type="evidence" value="ECO:0007669"/>
    <property type="project" value="UniProtKB-KW"/>
</dbReference>
<sequence length="797" mass="86016">MTRSDPGAGSGTNETGAQDPLPEDALSTAPEGPAEAEAAPAEAEAPVEPEVFVDSEVSVEAEAPMESGPLPPGEHTPPVEAGPSLEARVPVEAEVPVEPEASEGAPAEAAEPAADVEPSEAAETVELVRPVEEPADEPDTEPVVRSAAKPKRAASRKTARKKAVKTDDAPGIVAAGFAGTREEPHRQARLAREQPLLLHSMSIFRSLFEAIARCRPIGTVVEVGVESGRTSSVYADLGATVHCVDPNPTDELRAVLDGDPRLHLVEGRSPDVLRELPVADLYVLDGDHNYAVVRGELAWIMKNAPDAVVALHDVLWPSGRRDTYHQPSPLAADDVHPSTDGGPTVWHDGVTPVGFAGLGDYTVATHAGGERNGVLTAVEDALTEGGGDWRFEIVPAVFGLGVLARSGSPGAAEIFAALRPYTSSDLLAAMENNRIALYTRVLQLQHEAEARTEDATRMAETIAAQQREIKRLRGEPAGTAAAAPAAAPGREAPAVQKEEKPRSAEVSDYVSTVAVHHDTWGTFLEPDASIADLENPHEVLGIPILSGHHADLKAFAGYNTVFDRIADRVAGVNLAYEDQCSANHYFDVFTRIERDHEQANRIVEVGVFMGGSSTVFAGCVEPMGFELDLVDVNPVYLQFAYERIRRTFPGATPRVRMFYGDLPTYVQKVLVPETSARAIVHHDGAHDFNQVVKDISSLYFVRDRVHSLAIQDTHLRGLIEHFNFVDAAVYAMFGVDVKYEPVGARYEEGSSVTNPNQWNGNYFLAGMSEGMYIPFEGVQWKYPHPSMDLENFLPEKR</sequence>